<protein>
    <recommendedName>
        <fullName evidence="3">Kinesin light chain</fullName>
    </recommendedName>
</protein>
<dbReference type="PANTHER" id="PTHR46082:SF11">
    <property type="entry name" value="AAA+ ATPASE DOMAIN-CONTAINING PROTEIN-RELATED"/>
    <property type="match status" value="1"/>
</dbReference>
<evidence type="ECO:0008006" key="3">
    <source>
        <dbReference type="Google" id="ProtNLM"/>
    </source>
</evidence>
<evidence type="ECO:0000313" key="2">
    <source>
        <dbReference type="Proteomes" id="UP000636479"/>
    </source>
</evidence>
<proteinExistence type="predicted"/>
<dbReference type="Gene3D" id="1.20.930.20">
    <property type="entry name" value="Adaptor protein Cbl, N-terminal domain"/>
    <property type="match status" value="1"/>
</dbReference>
<name>A0A8H6WIW8_9AGAR</name>
<evidence type="ECO:0000313" key="1">
    <source>
        <dbReference type="EMBL" id="KAF7316563.1"/>
    </source>
</evidence>
<dbReference type="EMBL" id="JACAZF010000001">
    <property type="protein sequence ID" value="KAF7316563.1"/>
    <property type="molecule type" value="Genomic_DNA"/>
</dbReference>
<gene>
    <name evidence="1" type="ORF">MIND_00175700</name>
</gene>
<dbReference type="InterPro" id="IPR011990">
    <property type="entry name" value="TPR-like_helical_dom_sf"/>
</dbReference>
<dbReference type="Pfam" id="PF13374">
    <property type="entry name" value="TPR_10"/>
    <property type="match status" value="1"/>
</dbReference>
<comment type="caution">
    <text evidence="1">The sequence shown here is derived from an EMBL/GenBank/DDBJ whole genome shotgun (WGS) entry which is preliminary data.</text>
</comment>
<dbReference type="InterPro" id="IPR036537">
    <property type="entry name" value="Adaptor_Cbl_N_dom_sf"/>
</dbReference>
<organism evidence="1 2">
    <name type="scientific">Mycena indigotica</name>
    <dbReference type="NCBI Taxonomy" id="2126181"/>
    <lineage>
        <taxon>Eukaryota</taxon>
        <taxon>Fungi</taxon>
        <taxon>Dikarya</taxon>
        <taxon>Basidiomycota</taxon>
        <taxon>Agaricomycotina</taxon>
        <taxon>Agaricomycetes</taxon>
        <taxon>Agaricomycetidae</taxon>
        <taxon>Agaricales</taxon>
        <taxon>Marasmiineae</taxon>
        <taxon>Mycenaceae</taxon>
        <taxon>Mycena</taxon>
    </lineage>
</organism>
<reference evidence="1" key="1">
    <citation type="submission" date="2020-05" db="EMBL/GenBank/DDBJ databases">
        <title>Mycena genomes resolve the evolution of fungal bioluminescence.</title>
        <authorList>
            <person name="Tsai I.J."/>
        </authorList>
    </citation>
    <scope>NUCLEOTIDE SEQUENCE</scope>
    <source>
        <strain evidence="1">171206Taipei</strain>
    </source>
</reference>
<accession>A0A8H6WIW8</accession>
<dbReference type="AlphaFoldDB" id="A0A8H6WIW8"/>
<dbReference type="InterPro" id="IPR053137">
    <property type="entry name" value="NLR-like"/>
</dbReference>
<dbReference type="RefSeq" id="XP_037226586.1">
    <property type="nucleotide sequence ID" value="XM_037358676.1"/>
</dbReference>
<dbReference type="GeneID" id="59341192"/>
<dbReference type="GO" id="GO:0007166">
    <property type="term" value="P:cell surface receptor signaling pathway"/>
    <property type="evidence" value="ECO:0007669"/>
    <property type="project" value="InterPro"/>
</dbReference>
<keyword evidence="2" id="KW-1185">Reference proteome</keyword>
<dbReference type="InterPro" id="IPR059179">
    <property type="entry name" value="MLKL-like_MCAfunc"/>
</dbReference>
<dbReference type="SUPFAM" id="SSF48452">
    <property type="entry name" value="TPR-like"/>
    <property type="match status" value="3"/>
</dbReference>
<dbReference type="Pfam" id="PF13424">
    <property type="entry name" value="TPR_12"/>
    <property type="match status" value="3"/>
</dbReference>
<dbReference type="OrthoDB" id="539810at2759"/>
<dbReference type="CDD" id="cd21037">
    <property type="entry name" value="MLKL_NTD"/>
    <property type="match status" value="1"/>
</dbReference>
<sequence length="524" mass="59201">MVATKPAPLCIPVLPSITSTAEVLASAGDFAPFPYIHAAFGVVVIVLKAVEAMKKNRRELRELYESVERFHGLFEEHVKQRAVAAQLDALCQKLQIEETMKEVLQTVEQIRTKLLSSRVLALVLSRSISEEIKGLQDTIVSLITHFNTVVGLDTNRRVQELQSRPRRLALRKPEALGSLPQRLTELHTEVSSKIDRLGDDVPDTLLLLAQLAREYAAVGQHELAEEIQQHVLQAYRKQGGEDEHNELSAMGNLAVTYMNLGRLEDAERLATDVVNRRVAGSSAEADLLRSMSNLALVKTRLDKYAEAKNLQRDVYSARKKSLGLKHPDTILAMTNLAISYRKLGRPKDAKLYQEYALSTLGEDHADSLAVMTSLAITCGDLKEYEEAKRLKMFVLGRLQQEKGDTHPETLRAMLSLAITYKDLKLPQKAKTHEERVVAERKRKLGEDHVETLEAMSHLADSYYQLDEFAQSADLEVDLLARYSRLFGERDQRTRRIMRNLANTYRNLKMADKVKELETRLQSVI</sequence>
<dbReference type="Gene3D" id="1.25.40.10">
    <property type="entry name" value="Tetratricopeptide repeat domain"/>
    <property type="match status" value="2"/>
</dbReference>
<dbReference type="Proteomes" id="UP000636479">
    <property type="component" value="Unassembled WGS sequence"/>
</dbReference>
<dbReference type="PANTHER" id="PTHR46082">
    <property type="entry name" value="ATP/GTP-BINDING PROTEIN-RELATED"/>
    <property type="match status" value="1"/>
</dbReference>